<accession>A0A2T0HLH9</accession>
<protein>
    <recommendedName>
        <fullName evidence="3">DUF4297 domain-containing protein</fullName>
    </recommendedName>
</protein>
<dbReference type="EMBL" id="PVUH01000034">
    <property type="protein sequence ID" value="PRW83952.1"/>
    <property type="molecule type" value="Genomic_DNA"/>
</dbReference>
<evidence type="ECO:0000313" key="1">
    <source>
        <dbReference type="EMBL" id="PRW83952.1"/>
    </source>
</evidence>
<organism evidence="1 2">
    <name type="scientific">Pseudomonas fluorescens</name>
    <dbReference type="NCBI Taxonomy" id="294"/>
    <lineage>
        <taxon>Bacteria</taxon>
        <taxon>Pseudomonadati</taxon>
        <taxon>Pseudomonadota</taxon>
        <taxon>Gammaproteobacteria</taxon>
        <taxon>Pseudomonadales</taxon>
        <taxon>Pseudomonadaceae</taxon>
        <taxon>Pseudomonas</taxon>
    </lineage>
</organism>
<evidence type="ECO:0008006" key="3">
    <source>
        <dbReference type="Google" id="ProtNLM"/>
    </source>
</evidence>
<dbReference type="AlphaFoldDB" id="A0A2T0HLH9"/>
<reference evidence="1 2" key="1">
    <citation type="submission" date="2018-03" db="EMBL/GenBank/DDBJ databases">
        <title>Blue discolouration in mozzarella cheese caused by Pseudomonas fluorescens.</title>
        <authorList>
            <person name="Chiesa F."/>
            <person name="Dalmasso A."/>
            <person name="Lomonaco S."/>
        </authorList>
    </citation>
    <scope>NUCLEOTIDE SEQUENCE [LARGE SCALE GENOMIC DNA]</scope>
    <source>
        <strain evidence="1 2">11293</strain>
    </source>
</reference>
<evidence type="ECO:0000313" key="2">
    <source>
        <dbReference type="Proteomes" id="UP000239731"/>
    </source>
</evidence>
<gene>
    <name evidence="1" type="ORF">C7A10_30040</name>
</gene>
<comment type="caution">
    <text evidence="1">The sequence shown here is derived from an EMBL/GenBank/DDBJ whole genome shotgun (WGS) entry which is preliminary data.</text>
</comment>
<sequence length="403" mass="46699">MSRAADYTIQGFLYQFNKTLVEILKAPDDAVIHIEGIVEDIEIQTATGLEAIQCKYHETQEKFALSILYKPLLQMMHHFHLNNDQTIKYKLFCHFPMDTEHPEITITKSDIEATLKTKNLTLQKYTTALNGFINVEKFLNQFSIEIGDSLDNMTKEIYSLLGTNGIPSEDIDILAYPNAIQYIADLSIKHNSDQRTTTKKETIQLLRAIKRTAISRWTLSLKSRKEILKERRSQLKSNLDKNVRLRYLIIDPEQIDSFEENFVIFIQDFQEKYHFKQSHTCTPMLCLMTQKEQARQIQLRLELKGVICNDGVIAGIQFDESRFFKEPIVKKPRGSEAQREFDIRIICWADAIPTINNKKADDIFIFAASIPDELDTRDINIELLSTRSLTEIKYVMGISNVFE</sequence>
<dbReference type="Proteomes" id="UP000239731">
    <property type="component" value="Unassembled WGS sequence"/>
</dbReference>
<name>A0A2T0HLH9_PSEFL</name>
<dbReference type="RefSeq" id="WP_102618350.1">
    <property type="nucleotide sequence ID" value="NZ_PVUH01000034.1"/>
</dbReference>
<proteinExistence type="predicted"/>